<dbReference type="SUPFAM" id="SSF53448">
    <property type="entry name" value="Nucleotide-diphospho-sugar transferases"/>
    <property type="match status" value="1"/>
</dbReference>
<evidence type="ECO:0000256" key="4">
    <source>
        <dbReference type="ARBA" id="ARBA00022679"/>
    </source>
</evidence>
<feature type="compositionally biased region" description="Basic and acidic residues" evidence="5">
    <location>
        <begin position="443"/>
        <end position="454"/>
    </location>
</feature>
<dbReference type="EMBL" id="LT629749">
    <property type="protein sequence ID" value="SDT19556.1"/>
    <property type="molecule type" value="Genomic_DNA"/>
</dbReference>
<accession>A0A1H1YEU9</accession>
<keyword evidence="3" id="KW-0328">Glycosyltransferase</keyword>
<evidence type="ECO:0000256" key="5">
    <source>
        <dbReference type="SAM" id="MobiDB-lite"/>
    </source>
</evidence>
<feature type="domain" description="Glycosyltransferase 2-like" evidence="6">
    <location>
        <begin position="102"/>
        <end position="207"/>
    </location>
</feature>
<dbReference type="STRING" id="546871.SAMN04488543_3270"/>
<dbReference type="AlphaFoldDB" id="A0A1H1YEU9"/>
<sequence length="465" mass="50012">MTTDPRTQPEEGAAVAATAGPGPIRIEMVDLEGPLPDLRVEGDVTQVWVVGRRAGVPQLIVEVDLSEGPEAVAEQLRPMAESVGALGLLPGGVDESALPRISVVVPSIIARTDELRTCLDGFGSLEYHDFEIILVDNRRELPADDPLPGLLAGREGVRSVRALRPGISAARNAGIAAATGEIVVFTDDDVHVDRRWLRALGERFVRQPELEAVTGLILPAELETPAQIFFERYYGGFSGERTFAPLTLTATRRPLGRSRVVVRDVTGHEVRTFAIYGVGAYGAGANMAFRRSTLQRLGGFDLALGTGTQARGGEDLATLIDVLWDGGSIGYEPAAVVHHKHRREYDELVHQLRGNGLGFTAMLTSLVLHDPRHLLALGGQLPLALRRMGSQTLARLSGRRAGAEEAAGGPDLYPKELVLRELQGMPLGPSAYVRSRRSATRWSAEHPEVAEAERSSALGAAGTRR</sequence>
<organism evidence="7 8">
    <name type="scientific">Friedmanniella luteola</name>
    <dbReference type="NCBI Taxonomy" id="546871"/>
    <lineage>
        <taxon>Bacteria</taxon>
        <taxon>Bacillati</taxon>
        <taxon>Actinomycetota</taxon>
        <taxon>Actinomycetes</taxon>
        <taxon>Propionibacteriales</taxon>
        <taxon>Nocardioidaceae</taxon>
        <taxon>Friedmanniella</taxon>
    </lineage>
</organism>
<dbReference type="InterPro" id="IPR029044">
    <property type="entry name" value="Nucleotide-diphossugar_trans"/>
</dbReference>
<dbReference type="PANTHER" id="PTHR43179">
    <property type="entry name" value="RHAMNOSYLTRANSFERASE WBBL"/>
    <property type="match status" value="1"/>
</dbReference>
<evidence type="ECO:0000256" key="3">
    <source>
        <dbReference type="ARBA" id="ARBA00022676"/>
    </source>
</evidence>
<evidence type="ECO:0000256" key="1">
    <source>
        <dbReference type="ARBA" id="ARBA00004776"/>
    </source>
</evidence>
<dbReference type="InterPro" id="IPR001173">
    <property type="entry name" value="Glyco_trans_2-like"/>
</dbReference>
<feature type="region of interest" description="Disordered" evidence="5">
    <location>
        <begin position="436"/>
        <end position="465"/>
    </location>
</feature>
<comment type="similarity">
    <text evidence="2">Belongs to the glycosyltransferase 2 family.</text>
</comment>
<protein>
    <submittedName>
        <fullName evidence="7">Glycosyltransferase like family 2</fullName>
    </submittedName>
</protein>
<dbReference type="Proteomes" id="UP000199092">
    <property type="component" value="Chromosome I"/>
</dbReference>
<gene>
    <name evidence="7" type="ORF">SAMN04488543_3270</name>
</gene>
<keyword evidence="8" id="KW-1185">Reference proteome</keyword>
<dbReference type="Pfam" id="PF00535">
    <property type="entry name" value="Glycos_transf_2"/>
    <property type="match status" value="1"/>
</dbReference>
<dbReference type="GO" id="GO:0016757">
    <property type="term" value="F:glycosyltransferase activity"/>
    <property type="evidence" value="ECO:0007669"/>
    <property type="project" value="UniProtKB-KW"/>
</dbReference>
<name>A0A1H1YEU9_9ACTN</name>
<comment type="pathway">
    <text evidence="1">Cell wall biogenesis; cell wall polysaccharide biosynthesis.</text>
</comment>
<evidence type="ECO:0000313" key="8">
    <source>
        <dbReference type="Proteomes" id="UP000199092"/>
    </source>
</evidence>
<evidence type="ECO:0000256" key="2">
    <source>
        <dbReference type="ARBA" id="ARBA00006739"/>
    </source>
</evidence>
<evidence type="ECO:0000313" key="7">
    <source>
        <dbReference type="EMBL" id="SDT19556.1"/>
    </source>
</evidence>
<evidence type="ECO:0000259" key="6">
    <source>
        <dbReference type="Pfam" id="PF00535"/>
    </source>
</evidence>
<dbReference type="Gene3D" id="3.90.550.10">
    <property type="entry name" value="Spore Coat Polysaccharide Biosynthesis Protein SpsA, Chain A"/>
    <property type="match status" value="1"/>
</dbReference>
<keyword evidence="4 7" id="KW-0808">Transferase</keyword>
<dbReference type="PANTHER" id="PTHR43179:SF12">
    <property type="entry name" value="GALACTOFURANOSYLTRANSFERASE GLFT2"/>
    <property type="match status" value="1"/>
</dbReference>
<proteinExistence type="inferred from homology"/>
<reference evidence="7 8" key="1">
    <citation type="submission" date="2016-10" db="EMBL/GenBank/DDBJ databases">
        <authorList>
            <person name="de Groot N.N."/>
        </authorList>
    </citation>
    <scope>NUCLEOTIDE SEQUENCE [LARGE SCALE GENOMIC DNA]</scope>
    <source>
        <strain evidence="7 8">DSM 21741</strain>
    </source>
</reference>